<evidence type="ECO:0000313" key="3">
    <source>
        <dbReference type="WBParaSite" id="jg23718"/>
    </source>
</evidence>
<accession>A0A915DUT1</accession>
<reference evidence="3" key="1">
    <citation type="submission" date="2022-11" db="UniProtKB">
        <authorList>
            <consortium name="WormBaseParasite"/>
        </authorList>
    </citation>
    <scope>IDENTIFICATION</scope>
</reference>
<feature type="signal peptide" evidence="1">
    <location>
        <begin position="1"/>
        <end position="17"/>
    </location>
</feature>
<dbReference type="AlphaFoldDB" id="A0A915DUT1"/>
<organism evidence="2 3">
    <name type="scientific">Ditylenchus dipsaci</name>
    <dbReference type="NCBI Taxonomy" id="166011"/>
    <lineage>
        <taxon>Eukaryota</taxon>
        <taxon>Metazoa</taxon>
        <taxon>Ecdysozoa</taxon>
        <taxon>Nematoda</taxon>
        <taxon>Chromadorea</taxon>
        <taxon>Rhabditida</taxon>
        <taxon>Tylenchina</taxon>
        <taxon>Tylenchomorpha</taxon>
        <taxon>Sphaerularioidea</taxon>
        <taxon>Anguinidae</taxon>
        <taxon>Anguininae</taxon>
        <taxon>Ditylenchus</taxon>
    </lineage>
</organism>
<protein>
    <submittedName>
        <fullName evidence="3">Uncharacterized protein</fullName>
    </submittedName>
</protein>
<keyword evidence="2" id="KW-1185">Reference proteome</keyword>
<name>A0A915DUT1_9BILA</name>
<dbReference type="WBParaSite" id="jg23718">
    <property type="protein sequence ID" value="jg23718"/>
    <property type="gene ID" value="jg23718"/>
</dbReference>
<evidence type="ECO:0000256" key="1">
    <source>
        <dbReference type="SAM" id="SignalP"/>
    </source>
</evidence>
<proteinExistence type="predicted"/>
<keyword evidence="1" id="KW-0732">Signal</keyword>
<feature type="chain" id="PRO_5037759059" evidence="1">
    <location>
        <begin position="18"/>
        <end position="129"/>
    </location>
</feature>
<evidence type="ECO:0000313" key="2">
    <source>
        <dbReference type="Proteomes" id="UP000887574"/>
    </source>
</evidence>
<dbReference type="Proteomes" id="UP000887574">
    <property type="component" value="Unplaced"/>
</dbReference>
<sequence length="129" mass="14464">MKCSNIICVFFVSTILAVYKCDNDKRNPEATAKVIEAVQTTCGKESQKLGKLIHENRVTLRKQEAVCECFGNYRACLQKEGVIPRRLGSFYASVIELKNMLLAKIVVCRDFDLGTCPLLACSLLHLLCF</sequence>